<organism evidence="1">
    <name type="scientific">hydrocarbon metagenome</name>
    <dbReference type="NCBI Taxonomy" id="938273"/>
    <lineage>
        <taxon>unclassified sequences</taxon>
        <taxon>metagenomes</taxon>
        <taxon>ecological metagenomes</taxon>
    </lineage>
</organism>
<dbReference type="AlphaFoldDB" id="A0A0W8FJV2"/>
<accession>A0A0W8FJV2</accession>
<protein>
    <submittedName>
        <fullName evidence="1">Uncharacterized protein</fullName>
    </submittedName>
</protein>
<dbReference type="EMBL" id="LNQE01001091">
    <property type="protein sequence ID" value="KUG21194.1"/>
    <property type="molecule type" value="Genomic_DNA"/>
</dbReference>
<gene>
    <name evidence="1" type="ORF">ASZ90_009064</name>
</gene>
<proteinExistence type="predicted"/>
<sequence>MKIGPVHISVFGFSFAEAVLKDGSRYGRPGWRGKYAPYRFASRT</sequence>
<evidence type="ECO:0000313" key="1">
    <source>
        <dbReference type="EMBL" id="KUG21194.1"/>
    </source>
</evidence>
<name>A0A0W8FJV2_9ZZZZ</name>
<reference evidence="1" key="1">
    <citation type="journal article" date="2015" name="Proc. Natl. Acad. Sci. U.S.A.">
        <title>Networks of energetic and metabolic interactions define dynamics in microbial communities.</title>
        <authorList>
            <person name="Embree M."/>
            <person name="Liu J.K."/>
            <person name="Al-Bassam M.M."/>
            <person name="Zengler K."/>
        </authorList>
    </citation>
    <scope>NUCLEOTIDE SEQUENCE</scope>
</reference>
<comment type="caution">
    <text evidence="1">The sequence shown here is derived from an EMBL/GenBank/DDBJ whole genome shotgun (WGS) entry which is preliminary data.</text>
</comment>